<dbReference type="AlphaFoldDB" id="A0A4U2Y065"/>
<evidence type="ECO:0000313" key="2">
    <source>
        <dbReference type="Proteomes" id="UP000308744"/>
    </source>
</evidence>
<evidence type="ECO:0000313" key="1">
    <source>
        <dbReference type="EMBL" id="TKI53718.1"/>
    </source>
</evidence>
<proteinExistence type="predicted"/>
<dbReference type="EMBL" id="SZPU01000104">
    <property type="protein sequence ID" value="TKI53718.1"/>
    <property type="molecule type" value="Genomic_DNA"/>
</dbReference>
<protein>
    <submittedName>
        <fullName evidence="1">Uncharacterized protein</fullName>
    </submittedName>
</protein>
<dbReference type="RefSeq" id="WP_153063485.1">
    <property type="nucleotide sequence ID" value="NZ_PYWM01000005.1"/>
</dbReference>
<organism evidence="1 2">
    <name type="scientific">Lysinibacillus mangiferihumi</name>
    <dbReference type="NCBI Taxonomy" id="1130819"/>
    <lineage>
        <taxon>Bacteria</taxon>
        <taxon>Bacillati</taxon>
        <taxon>Bacillota</taxon>
        <taxon>Bacilli</taxon>
        <taxon>Bacillales</taxon>
        <taxon>Bacillaceae</taxon>
        <taxon>Lysinibacillus</taxon>
    </lineage>
</organism>
<sequence>MCLYIIEQFLAETAIAIDLSGALKHYLVAHNLMNGEDAIAEVHYKSMHPNVLKDSYAGNFGLGCRPDGEPLTNAEEFDLANRLATLEFSKIIIQHDGIQKMICLR</sequence>
<keyword evidence="2" id="KW-1185">Reference proteome</keyword>
<comment type="caution">
    <text evidence="1">The sequence shown here is derived from an EMBL/GenBank/DDBJ whole genome shotgun (WGS) entry which is preliminary data.</text>
</comment>
<dbReference type="Proteomes" id="UP000308744">
    <property type="component" value="Unassembled WGS sequence"/>
</dbReference>
<reference evidence="1 2" key="1">
    <citation type="submission" date="2019-04" db="EMBL/GenBank/DDBJ databases">
        <title>Lysinibacillus genome sequencing.</title>
        <authorList>
            <person name="Dunlap C."/>
        </authorList>
    </citation>
    <scope>NUCLEOTIDE SEQUENCE [LARGE SCALE GENOMIC DNA]</scope>
    <source>
        <strain evidence="1 2">CCTCC AB 2010389</strain>
    </source>
</reference>
<name>A0A4U2Y065_9BACI</name>
<gene>
    <name evidence="1" type="ORF">FC756_22855</name>
</gene>
<accession>A0A4U2Y065</accession>